<gene>
    <name evidence="2" type="ORF">FB460_0426</name>
</gene>
<comment type="caution">
    <text evidence="2">The sequence shown here is derived from an EMBL/GenBank/DDBJ whole genome shotgun (WGS) entry which is preliminary data.</text>
</comment>
<evidence type="ECO:0000256" key="1">
    <source>
        <dbReference type="SAM" id="MobiDB-lite"/>
    </source>
</evidence>
<dbReference type="OrthoDB" id="3724404at2"/>
<evidence type="ECO:0000313" key="2">
    <source>
        <dbReference type="EMBL" id="TQL62642.1"/>
    </source>
</evidence>
<dbReference type="RefSeq" id="WP_142092459.1">
    <property type="nucleotide sequence ID" value="NZ_BAAAMD010000001.1"/>
</dbReference>
<protein>
    <recommendedName>
        <fullName evidence="4">HNH/ENDO VII superfamily nuclease</fullName>
    </recommendedName>
</protein>
<proteinExistence type="predicted"/>
<organism evidence="2 3">
    <name type="scientific">Propioniferax innocua</name>
    <dbReference type="NCBI Taxonomy" id="1753"/>
    <lineage>
        <taxon>Bacteria</taxon>
        <taxon>Bacillati</taxon>
        <taxon>Actinomycetota</taxon>
        <taxon>Actinomycetes</taxon>
        <taxon>Propionibacteriales</taxon>
        <taxon>Propionibacteriaceae</taxon>
        <taxon>Propioniferax</taxon>
    </lineage>
</organism>
<accession>A0A542ZQL3</accession>
<evidence type="ECO:0008006" key="4">
    <source>
        <dbReference type="Google" id="ProtNLM"/>
    </source>
</evidence>
<keyword evidence="3" id="KW-1185">Reference proteome</keyword>
<dbReference type="AlphaFoldDB" id="A0A542ZQL3"/>
<dbReference type="EMBL" id="VFOR01000001">
    <property type="protein sequence ID" value="TQL62642.1"/>
    <property type="molecule type" value="Genomic_DNA"/>
</dbReference>
<reference evidence="2 3" key="1">
    <citation type="submission" date="2019-06" db="EMBL/GenBank/DDBJ databases">
        <title>Sequencing the genomes of 1000 actinobacteria strains.</title>
        <authorList>
            <person name="Klenk H.-P."/>
        </authorList>
    </citation>
    <scope>NUCLEOTIDE SEQUENCE [LARGE SCALE GENOMIC DNA]</scope>
    <source>
        <strain evidence="2 3">DSM 8251</strain>
    </source>
</reference>
<feature type="region of interest" description="Disordered" evidence="1">
    <location>
        <begin position="184"/>
        <end position="206"/>
    </location>
</feature>
<name>A0A542ZQL3_9ACTN</name>
<evidence type="ECO:0000313" key="3">
    <source>
        <dbReference type="Proteomes" id="UP000316196"/>
    </source>
</evidence>
<sequence length="206" mass="23058">MPKTTVFKGVGGFIVKHCGDYFRIPKSFVGNLDEAADVAKKLAKTPDMDTFIRKNFKTGKLRSHYLGKNPTKLGDTGQGIFRRMLNDGELYSKSGRTLKPEKFMDADGTIRRIGDADLKKIYIKDAAGNHHDLTKATMGHYPVDAVDYWTTTGYKSPPDANKAWMHDPDNYFFEYGPDNWSNGGKQRNVYTNADPVPPWSADVPGT</sequence>
<dbReference type="Proteomes" id="UP000316196">
    <property type="component" value="Unassembled WGS sequence"/>
</dbReference>